<accession>A0ABU4QGA7</accession>
<dbReference type="GeneID" id="88625726"/>
<evidence type="ECO:0000313" key="2">
    <source>
        <dbReference type="EMBL" id="MDX6018450.1"/>
    </source>
</evidence>
<evidence type="ECO:0000259" key="1">
    <source>
        <dbReference type="Pfam" id="PF07238"/>
    </source>
</evidence>
<dbReference type="InterPro" id="IPR009875">
    <property type="entry name" value="PilZ_domain"/>
</dbReference>
<evidence type="ECO:0000313" key="3">
    <source>
        <dbReference type="Proteomes" id="UP001272773"/>
    </source>
</evidence>
<keyword evidence="3" id="KW-1185">Reference proteome</keyword>
<dbReference type="SUPFAM" id="SSF141371">
    <property type="entry name" value="PilZ domain-like"/>
    <property type="match status" value="1"/>
</dbReference>
<protein>
    <submittedName>
        <fullName evidence="2">PilZ domain-containing protein</fullName>
    </submittedName>
</protein>
<comment type="caution">
    <text evidence="2">The sequence shown here is derived from an EMBL/GenBank/DDBJ whole genome shotgun (WGS) entry which is preliminary data.</text>
</comment>
<dbReference type="RefSeq" id="WP_039033835.1">
    <property type="nucleotide sequence ID" value="NZ_BMYE01000007.1"/>
</dbReference>
<organism evidence="2 3">
    <name type="scientific">Shewanella indica</name>
    <dbReference type="NCBI Taxonomy" id="768528"/>
    <lineage>
        <taxon>Bacteria</taxon>
        <taxon>Pseudomonadati</taxon>
        <taxon>Pseudomonadota</taxon>
        <taxon>Gammaproteobacteria</taxon>
        <taxon>Alteromonadales</taxon>
        <taxon>Shewanellaceae</taxon>
        <taxon>Shewanella</taxon>
    </lineage>
</organism>
<dbReference type="Proteomes" id="UP001272773">
    <property type="component" value="Unassembled WGS sequence"/>
</dbReference>
<reference evidence="2 3" key="1">
    <citation type="submission" date="2023-11" db="EMBL/GenBank/DDBJ databases">
        <title>MicrobeMod: A computational toolkit for identifying prokaryotic methylation and restriction-modification with nanopore sequencing.</title>
        <authorList>
            <person name="Crits-Christoph A."/>
            <person name="Kang S.C."/>
            <person name="Lee H."/>
            <person name="Ostrov N."/>
        </authorList>
    </citation>
    <scope>NUCLEOTIDE SEQUENCE [LARGE SCALE GENOMIC DNA]</scope>
    <source>
        <strain evidence="2 3">ATCC BAA-2732</strain>
    </source>
</reference>
<gene>
    <name evidence="2" type="ORF">SIL79_19420</name>
</gene>
<sequence length="100" mass="11628">MDENLDDFIERRRSLRVDLEAERIRLHWINKAGDELNDDGICIDLSRRGVLFEYHQPFTLGELVSVTFHAGTDSQNTIKGQVCRCSEINPKRFHIAMQLI</sequence>
<dbReference type="Pfam" id="PF07238">
    <property type="entry name" value="PilZ"/>
    <property type="match status" value="1"/>
</dbReference>
<proteinExistence type="predicted"/>
<feature type="domain" description="PilZ" evidence="1">
    <location>
        <begin position="11"/>
        <end position="90"/>
    </location>
</feature>
<dbReference type="Gene3D" id="2.40.10.220">
    <property type="entry name" value="predicted glycosyltransferase like domains"/>
    <property type="match status" value="1"/>
</dbReference>
<name>A0ABU4QGA7_9GAMM</name>
<dbReference type="EMBL" id="JAWXXR010000001">
    <property type="protein sequence ID" value="MDX6018450.1"/>
    <property type="molecule type" value="Genomic_DNA"/>
</dbReference>